<organism evidence="4 5">
    <name type="scientific">Prorocentrum cordatum</name>
    <dbReference type="NCBI Taxonomy" id="2364126"/>
    <lineage>
        <taxon>Eukaryota</taxon>
        <taxon>Sar</taxon>
        <taxon>Alveolata</taxon>
        <taxon>Dinophyceae</taxon>
        <taxon>Prorocentrales</taxon>
        <taxon>Prorocentraceae</taxon>
        <taxon>Prorocentrum</taxon>
    </lineage>
</organism>
<feature type="transmembrane region" description="Helical" evidence="3">
    <location>
        <begin position="153"/>
        <end position="174"/>
    </location>
</feature>
<keyword evidence="3" id="KW-0472">Membrane</keyword>
<evidence type="ECO:0000313" key="4">
    <source>
        <dbReference type="EMBL" id="CAK0901306.1"/>
    </source>
</evidence>
<name>A0ABN9XN27_9DINO</name>
<proteinExistence type="inferred from homology"/>
<keyword evidence="1 2" id="KW-0808">Transferase</keyword>
<evidence type="ECO:0000313" key="5">
    <source>
        <dbReference type="Proteomes" id="UP001189429"/>
    </source>
</evidence>
<keyword evidence="3" id="KW-0812">Transmembrane</keyword>
<comment type="similarity">
    <text evidence="2">Belongs to the CDP-alcohol phosphatidyltransferase class-I family.</text>
</comment>
<dbReference type="Proteomes" id="UP001189429">
    <property type="component" value="Unassembled WGS sequence"/>
</dbReference>
<dbReference type="InterPro" id="IPR000462">
    <property type="entry name" value="CDP-OH_P_trans"/>
</dbReference>
<feature type="non-terminal residue" evidence="4">
    <location>
        <position position="235"/>
    </location>
</feature>
<keyword evidence="5" id="KW-1185">Reference proteome</keyword>
<evidence type="ECO:0000256" key="1">
    <source>
        <dbReference type="ARBA" id="ARBA00022679"/>
    </source>
</evidence>
<sequence length="235" mass="24671">MLSMCRFTVGCSETGADAGAAPASPPAGSAPGGSAGRAAAPSQAGPLLLWINTNVHPTIIRNIPNAITCMTVLCGFCLMTSTTIPGMSPQACVLLTALGLVADVLDGQAARWLRVKSKFGATFDQMADLCCFGIGPAIFYTRQRLLSMPDDTLSTVLTLTSGYAYMACSCYRIARELIVHDGTRPLYFVGIPTNLACCFVVPVAAFDPTGVYLPPLVYALSVLMVAPVNIPKGLW</sequence>
<dbReference type="EMBL" id="CAUYUJ010020910">
    <property type="protein sequence ID" value="CAK0901306.1"/>
    <property type="molecule type" value="Genomic_DNA"/>
</dbReference>
<feature type="transmembrane region" description="Helical" evidence="3">
    <location>
        <begin position="186"/>
        <end position="206"/>
    </location>
</feature>
<keyword evidence="3" id="KW-1133">Transmembrane helix</keyword>
<dbReference type="PROSITE" id="PS00379">
    <property type="entry name" value="CDP_ALCOHOL_P_TRANSF"/>
    <property type="match status" value="1"/>
</dbReference>
<comment type="caution">
    <text evidence="4">The sequence shown here is derived from an EMBL/GenBank/DDBJ whole genome shotgun (WGS) entry which is preliminary data.</text>
</comment>
<dbReference type="Pfam" id="PF01066">
    <property type="entry name" value="CDP-OH_P_transf"/>
    <property type="match status" value="1"/>
</dbReference>
<evidence type="ECO:0008006" key="6">
    <source>
        <dbReference type="Google" id="ProtNLM"/>
    </source>
</evidence>
<evidence type="ECO:0000256" key="3">
    <source>
        <dbReference type="SAM" id="Phobius"/>
    </source>
</evidence>
<reference evidence="4" key="1">
    <citation type="submission" date="2023-10" db="EMBL/GenBank/DDBJ databases">
        <authorList>
            <person name="Chen Y."/>
            <person name="Shah S."/>
            <person name="Dougan E. K."/>
            <person name="Thang M."/>
            <person name="Chan C."/>
        </authorList>
    </citation>
    <scope>NUCLEOTIDE SEQUENCE [LARGE SCALE GENOMIC DNA]</scope>
</reference>
<dbReference type="InterPro" id="IPR043130">
    <property type="entry name" value="CDP-OH_PTrfase_TM_dom"/>
</dbReference>
<dbReference type="InterPro" id="IPR048254">
    <property type="entry name" value="CDP_ALCOHOL_P_TRANSF_CS"/>
</dbReference>
<protein>
    <recommendedName>
        <fullName evidence="6">CDP-diacylglycerol--serine O-phosphatidyltransferase</fullName>
    </recommendedName>
</protein>
<gene>
    <name evidence="4" type="ORF">PCOR1329_LOCUS78303</name>
</gene>
<evidence type="ECO:0000256" key="2">
    <source>
        <dbReference type="RuleBase" id="RU003750"/>
    </source>
</evidence>
<dbReference type="Gene3D" id="1.20.120.1760">
    <property type="match status" value="1"/>
</dbReference>
<feature type="transmembrane region" description="Helical" evidence="3">
    <location>
        <begin position="212"/>
        <end position="230"/>
    </location>
</feature>
<accession>A0ABN9XN27</accession>